<keyword evidence="5" id="KW-0663">Pyridoxal phosphate</keyword>
<dbReference type="PROSITE" id="PS00105">
    <property type="entry name" value="AA_TRANSFER_CLASS_1"/>
    <property type="match status" value="1"/>
</dbReference>
<dbReference type="SUPFAM" id="SSF53383">
    <property type="entry name" value="PLP-dependent transferases"/>
    <property type="match status" value="1"/>
</dbReference>
<proteinExistence type="inferred from homology"/>
<evidence type="ECO:0000313" key="8">
    <source>
        <dbReference type="EMBL" id="CDM65313.1"/>
    </source>
</evidence>
<dbReference type="STRING" id="454194.PYK22_01311"/>
<name>A0A0B6WVJ1_9BACT</name>
<dbReference type="PANTHER" id="PTHR43807:SF20">
    <property type="entry name" value="FI04487P"/>
    <property type="match status" value="1"/>
</dbReference>
<evidence type="ECO:0000256" key="1">
    <source>
        <dbReference type="ARBA" id="ARBA00001933"/>
    </source>
</evidence>
<protein>
    <recommendedName>
        <fullName evidence="6">Aminotransferase</fullName>
        <ecNumber evidence="6">2.6.1.-</ecNumber>
    </recommendedName>
</protein>
<feature type="domain" description="Aminotransferase class I/classII large" evidence="7">
    <location>
        <begin position="37"/>
        <end position="388"/>
    </location>
</feature>
<evidence type="ECO:0000256" key="6">
    <source>
        <dbReference type="RuleBase" id="RU000481"/>
    </source>
</evidence>
<dbReference type="InterPro" id="IPR004839">
    <property type="entry name" value="Aminotransferase_I/II_large"/>
</dbReference>
<evidence type="ECO:0000313" key="9">
    <source>
        <dbReference type="Proteomes" id="UP000031518"/>
    </source>
</evidence>
<dbReference type="EC" id="2.6.1.-" evidence="6"/>
<dbReference type="Gene3D" id="3.90.1150.10">
    <property type="entry name" value="Aspartate Aminotransferase, domain 1"/>
    <property type="match status" value="1"/>
</dbReference>
<dbReference type="FunFam" id="3.40.640.10:FF:000033">
    <property type="entry name" value="Aspartate aminotransferase"/>
    <property type="match status" value="1"/>
</dbReference>
<reference evidence="8 9" key="2">
    <citation type="submission" date="2015-01" db="EMBL/GenBank/DDBJ databases">
        <title>Complete genome sequence of Pyrinomonas methylaliphatogenes type strain K22T.</title>
        <authorList>
            <person name="Lee K.C.Y."/>
            <person name="Power J.F."/>
            <person name="Dunfield P.F."/>
            <person name="Morgan X.C."/>
            <person name="Huttenhower C."/>
            <person name="Stott M.B."/>
        </authorList>
    </citation>
    <scope>NUCLEOTIDE SEQUENCE [LARGE SCALE GENOMIC DNA]</scope>
    <source>
        <strain evidence="8 9">K22</strain>
    </source>
</reference>
<keyword evidence="3 6" id="KW-0032">Aminotransferase</keyword>
<dbReference type="RefSeq" id="WP_041975673.1">
    <property type="nucleotide sequence ID" value="NZ_CBXV010000004.1"/>
</dbReference>
<dbReference type="GO" id="GO:0005737">
    <property type="term" value="C:cytoplasm"/>
    <property type="evidence" value="ECO:0007669"/>
    <property type="project" value="TreeGrafter"/>
</dbReference>
<dbReference type="PANTHER" id="PTHR43807">
    <property type="entry name" value="FI04487P"/>
    <property type="match status" value="1"/>
</dbReference>
<dbReference type="Gene3D" id="3.40.640.10">
    <property type="entry name" value="Type I PLP-dependent aspartate aminotransferase-like (Major domain)"/>
    <property type="match status" value="1"/>
</dbReference>
<dbReference type="InterPro" id="IPR015424">
    <property type="entry name" value="PyrdxlP-dep_Trfase"/>
</dbReference>
<evidence type="ECO:0000256" key="5">
    <source>
        <dbReference type="ARBA" id="ARBA00022898"/>
    </source>
</evidence>
<dbReference type="InterPro" id="IPR015421">
    <property type="entry name" value="PyrdxlP-dep_Trfase_major"/>
</dbReference>
<evidence type="ECO:0000259" key="7">
    <source>
        <dbReference type="Pfam" id="PF00155"/>
    </source>
</evidence>
<comment type="similarity">
    <text evidence="2 6">Belongs to the class-I pyridoxal-phosphate-dependent aminotransferase family.</text>
</comment>
<dbReference type="Pfam" id="PF00155">
    <property type="entry name" value="Aminotran_1_2"/>
    <property type="match status" value="1"/>
</dbReference>
<dbReference type="GO" id="GO:0030170">
    <property type="term" value="F:pyridoxal phosphate binding"/>
    <property type="evidence" value="ECO:0007669"/>
    <property type="project" value="InterPro"/>
</dbReference>
<comment type="cofactor">
    <cofactor evidence="1 6">
        <name>pyridoxal 5'-phosphate</name>
        <dbReference type="ChEBI" id="CHEBI:597326"/>
    </cofactor>
</comment>
<organism evidence="8 9">
    <name type="scientific">Pyrinomonas methylaliphatogenes</name>
    <dbReference type="NCBI Taxonomy" id="454194"/>
    <lineage>
        <taxon>Bacteria</taxon>
        <taxon>Pseudomonadati</taxon>
        <taxon>Acidobacteriota</taxon>
        <taxon>Blastocatellia</taxon>
        <taxon>Blastocatellales</taxon>
        <taxon>Pyrinomonadaceae</taxon>
        <taxon>Pyrinomonas</taxon>
    </lineage>
</organism>
<gene>
    <name evidence="8" type="ORF">PYK22_01311</name>
</gene>
<dbReference type="InterPro" id="IPR051326">
    <property type="entry name" value="Kynurenine-oxoglutarate_AT"/>
</dbReference>
<dbReference type="InterPro" id="IPR004838">
    <property type="entry name" value="NHTrfase_class1_PyrdxlP-BS"/>
</dbReference>
<evidence type="ECO:0000256" key="2">
    <source>
        <dbReference type="ARBA" id="ARBA00007441"/>
    </source>
</evidence>
<keyword evidence="9" id="KW-1185">Reference proteome</keyword>
<dbReference type="InterPro" id="IPR015422">
    <property type="entry name" value="PyrdxlP-dep_Trfase_small"/>
</dbReference>
<evidence type="ECO:0000256" key="3">
    <source>
        <dbReference type="ARBA" id="ARBA00022576"/>
    </source>
</evidence>
<accession>A0A0B6WVJ1</accession>
<dbReference type="CDD" id="cd00609">
    <property type="entry name" value="AAT_like"/>
    <property type="match status" value="1"/>
</dbReference>
<evidence type="ECO:0000256" key="4">
    <source>
        <dbReference type="ARBA" id="ARBA00022679"/>
    </source>
</evidence>
<keyword evidence="4 6" id="KW-0808">Transferase</keyword>
<dbReference type="EMBL" id="CBXV010000004">
    <property type="protein sequence ID" value="CDM65313.1"/>
    <property type="molecule type" value="Genomic_DNA"/>
</dbReference>
<dbReference type="Proteomes" id="UP000031518">
    <property type="component" value="Unassembled WGS sequence"/>
</dbReference>
<dbReference type="GO" id="GO:0016212">
    <property type="term" value="F:kynurenine-oxoglutarate transaminase activity"/>
    <property type="evidence" value="ECO:0007669"/>
    <property type="project" value="TreeGrafter"/>
</dbReference>
<reference evidence="8 9" key="1">
    <citation type="submission" date="2013-12" db="EMBL/GenBank/DDBJ databases">
        <authorList>
            <person name="Stott M."/>
        </authorList>
    </citation>
    <scope>NUCLEOTIDE SEQUENCE [LARGE SCALE GENOMIC DNA]</scope>
    <source>
        <strain evidence="8 9">K22</strain>
    </source>
</reference>
<dbReference type="AlphaFoldDB" id="A0A0B6WVJ1"/>
<sequence>MNTSNLSGERHVSQKARRFTESVIREMTREAVRYSAVNLAQGFPDFPAPEEIKRAAIEAIAADVNQYAITWGAKPFREAIAEKVKWHLGLDLDPEAEITVTCGSTEGMIAAMLATVDPGEEVIVFEPFYENYAPDAILSGARPRYVRLYPPKWEFDPGELRAAFNRRTKALILCNPNNPTGKVFTREELEFIADLCREYDVLCLTDEIYEHIVYEPHAHISMAQLEGMRERTVIVNSLSKTYSVTGWRVGYCIASPAITNAIRKVHDFLTVGAAAPLQAAGAIALRFGRDYYARLRDDYAKRRDLLLVALEEAGFKTFRPDGAYYIMADISAFGFDNDLEFARFLVREVKVACVPGSSFYSVPERGAQQVRFCFCKREETLQAAAERLQRLRERR</sequence>